<protein>
    <submittedName>
        <fullName evidence="1">Uncharacterized protein</fullName>
    </submittedName>
</protein>
<dbReference type="EMBL" id="LLYA01000135">
    <property type="protein sequence ID" value="KRR26001.1"/>
    <property type="molecule type" value="Genomic_DNA"/>
</dbReference>
<sequence length="93" mass="10163">MDIRCDFGILCSISQNNQTKAAAKPITIQMNNNVNVGTVSMFNIPDTMPAAYQRMDQNTAPVLENARAYSPRDLPFEVLDAFGVGSSRIPGQI</sequence>
<keyword evidence="2" id="KW-1185">Reference proteome</keyword>
<comment type="caution">
    <text evidence="1">The sequence shown here is derived from an EMBL/GenBank/DDBJ whole genome shotgun (WGS) entry which is preliminary data.</text>
</comment>
<accession>A0A0R3N1P7</accession>
<gene>
    <name evidence="1" type="ORF">CQ13_23595</name>
</gene>
<evidence type="ECO:0000313" key="1">
    <source>
        <dbReference type="EMBL" id="KRR26001.1"/>
    </source>
</evidence>
<dbReference type="Proteomes" id="UP000052023">
    <property type="component" value="Unassembled WGS sequence"/>
</dbReference>
<evidence type="ECO:0000313" key="2">
    <source>
        <dbReference type="Proteomes" id="UP000052023"/>
    </source>
</evidence>
<name>A0A0R3N1P7_9BRAD</name>
<organism evidence="1 2">
    <name type="scientific">Bradyrhizobium retamae</name>
    <dbReference type="NCBI Taxonomy" id="1300035"/>
    <lineage>
        <taxon>Bacteria</taxon>
        <taxon>Pseudomonadati</taxon>
        <taxon>Pseudomonadota</taxon>
        <taxon>Alphaproteobacteria</taxon>
        <taxon>Hyphomicrobiales</taxon>
        <taxon>Nitrobacteraceae</taxon>
        <taxon>Bradyrhizobium</taxon>
    </lineage>
</organism>
<reference evidence="1 2" key="1">
    <citation type="submission" date="2014-03" db="EMBL/GenBank/DDBJ databases">
        <title>Bradyrhizobium valentinum sp. nov., isolated from effective nodules of Lupinus mariae-josephae, a lupine endemic of basic-lime soils in Eastern Spain.</title>
        <authorList>
            <person name="Duran D."/>
            <person name="Rey L."/>
            <person name="Navarro A."/>
            <person name="Busquets A."/>
            <person name="Imperial J."/>
            <person name="Ruiz-Argueso T."/>
        </authorList>
    </citation>
    <scope>NUCLEOTIDE SEQUENCE [LARGE SCALE GENOMIC DNA]</scope>
    <source>
        <strain evidence="1 2">Ro19</strain>
    </source>
</reference>
<proteinExistence type="predicted"/>
<dbReference type="AlphaFoldDB" id="A0A0R3N1P7"/>